<evidence type="ECO:0000313" key="2">
    <source>
        <dbReference type="EMBL" id="EMR72329.1"/>
    </source>
</evidence>
<feature type="compositionally biased region" description="Basic and acidic residues" evidence="1">
    <location>
        <begin position="106"/>
        <end position="119"/>
    </location>
</feature>
<proteinExistence type="predicted"/>
<keyword evidence="3" id="KW-1185">Reference proteome</keyword>
<dbReference type="eggNOG" id="ENOG502S5CN">
    <property type="taxonomic scope" value="Eukaryota"/>
</dbReference>
<dbReference type="PANTHER" id="PTHR38049">
    <property type="entry name" value="RICIN B LECTIN DOMAIN-CONTAINING PROTEIN"/>
    <property type="match status" value="1"/>
</dbReference>
<dbReference type="OrthoDB" id="3928002at2759"/>
<dbReference type="EMBL" id="KB705475">
    <property type="protein sequence ID" value="EMR72329.1"/>
    <property type="molecule type" value="Genomic_DNA"/>
</dbReference>
<sequence length="192" mass="21385">MTLEGWEGFVAVEEFPGIWALYFDRDDDGLVTKVPMGTRVLEIELTRREKKERKPEPDPTQATTLDEMMKQHKAQTEKEEQERQQFVGADGQEPTEYAPTTAENVEVEKTPEVEIKHENASNGGSEKGVPPSPSALSGKLSFWSTTRRAEEGADDASVTAASSILDRNDGLVEALAELDEPTYKKPYVEDEP</sequence>
<dbReference type="KEGG" id="ela:UCREL1_635"/>
<feature type="region of interest" description="Disordered" evidence="1">
    <location>
        <begin position="46"/>
        <end position="168"/>
    </location>
</feature>
<feature type="compositionally biased region" description="Basic and acidic residues" evidence="1">
    <location>
        <begin position="46"/>
        <end position="57"/>
    </location>
</feature>
<reference evidence="3" key="1">
    <citation type="journal article" date="2013" name="Genome Announc.">
        <title>Draft genome sequence of the grapevine dieback fungus Eutypa lata UCR-EL1.</title>
        <authorList>
            <person name="Blanco-Ulate B."/>
            <person name="Rolshausen P.E."/>
            <person name="Cantu D."/>
        </authorList>
    </citation>
    <scope>NUCLEOTIDE SEQUENCE [LARGE SCALE GENOMIC DNA]</scope>
    <source>
        <strain evidence="3">UCR-EL1</strain>
    </source>
</reference>
<accession>M7T0A0</accession>
<organism evidence="2 3">
    <name type="scientific">Eutypa lata (strain UCR-EL1)</name>
    <name type="common">Grapevine dieback disease fungus</name>
    <name type="synonym">Eutypa armeniacae</name>
    <dbReference type="NCBI Taxonomy" id="1287681"/>
    <lineage>
        <taxon>Eukaryota</taxon>
        <taxon>Fungi</taxon>
        <taxon>Dikarya</taxon>
        <taxon>Ascomycota</taxon>
        <taxon>Pezizomycotina</taxon>
        <taxon>Sordariomycetes</taxon>
        <taxon>Xylariomycetidae</taxon>
        <taxon>Xylariales</taxon>
        <taxon>Diatrypaceae</taxon>
        <taxon>Eutypa</taxon>
    </lineage>
</organism>
<gene>
    <name evidence="2" type="ORF">UCREL1_635</name>
</gene>
<feature type="compositionally biased region" description="Basic and acidic residues" evidence="1">
    <location>
        <begin position="67"/>
        <end position="83"/>
    </location>
</feature>
<dbReference type="HOGENOM" id="CLU_1415159_0_0_1"/>
<protein>
    <submittedName>
        <fullName evidence="2">Uncharacterized protein</fullName>
    </submittedName>
</protein>
<evidence type="ECO:0000313" key="3">
    <source>
        <dbReference type="Proteomes" id="UP000012174"/>
    </source>
</evidence>
<dbReference type="Proteomes" id="UP000012174">
    <property type="component" value="Unassembled WGS sequence"/>
</dbReference>
<evidence type="ECO:0000256" key="1">
    <source>
        <dbReference type="SAM" id="MobiDB-lite"/>
    </source>
</evidence>
<name>M7T0A0_EUTLA</name>
<dbReference type="PANTHER" id="PTHR38049:SF2">
    <property type="entry name" value="RICIN B LECTIN DOMAIN-CONTAINING PROTEIN"/>
    <property type="match status" value="1"/>
</dbReference>
<dbReference type="AlphaFoldDB" id="M7T0A0"/>